<name>A0A5C8ZYL7_9GAMM</name>
<protein>
    <submittedName>
        <fullName evidence="1">DUF3833 domain-containing protein</fullName>
    </submittedName>
</protein>
<dbReference type="PROSITE" id="PS51257">
    <property type="entry name" value="PROKAR_LIPOPROTEIN"/>
    <property type="match status" value="1"/>
</dbReference>
<organism evidence="1 2">
    <name type="scientific">Parahaliea maris</name>
    <dbReference type="NCBI Taxonomy" id="2716870"/>
    <lineage>
        <taxon>Bacteria</taxon>
        <taxon>Pseudomonadati</taxon>
        <taxon>Pseudomonadota</taxon>
        <taxon>Gammaproteobacteria</taxon>
        <taxon>Cellvibrionales</taxon>
        <taxon>Halieaceae</taxon>
        <taxon>Parahaliea</taxon>
    </lineage>
</organism>
<dbReference type="RefSeq" id="WP_148068009.1">
    <property type="nucleotide sequence ID" value="NZ_VRZA01000003.1"/>
</dbReference>
<gene>
    <name evidence="1" type="ORF">FV139_08465</name>
</gene>
<evidence type="ECO:0000313" key="1">
    <source>
        <dbReference type="EMBL" id="TXS93665.1"/>
    </source>
</evidence>
<evidence type="ECO:0000313" key="2">
    <source>
        <dbReference type="Proteomes" id="UP000321039"/>
    </source>
</evidence>
<reference evidence="1 2" key="1">
    <citation type="submission" date="2019-08" db="EMBL/GenBank/DDBJ databases">
        <title>Parahaliea maris sp. nov., isolated from the surface seawater.</title>
        <authorList>
            <person name="Liu Y."/>
        </authorList>
    </citation>
    <scope>NUCLEOTIDE SEQUENCE [LARGE SCALE GENOMIC DNA]</scope>
    <source>
        <strain evidence="1 2">HSLHS9</strain>
    </source>
</reference>
<proteinExistence type="predicted"/>
<dbReference type="AlphaFoldDB" id="A0A5C8ZYL7"/>
<dbReference type="Pfam" id="PF12915">
    <property type="entry name" value="DUF3833"/>
    <property type="match status" value="1"/>
</dbReference>
<keyword evidence="2" id="KW-1185">Reference proteome</keyword>
<dbReference type="Proteomes" id="UP000321039">
    <property type="component" value="Unassembled WGS sequence"/>
</dbReference>
<dbReference type="EMBL" id="VRZA01000003">
    <property type="protein sequence ID" value="TXS93665.1"/>
    <property type="molecule type" value="Genomic_DNA"/>
</dbReference>
<dbReference type="InterPro" id="IPR024409">
    <property type="entry name" value="DUF3833"/>
</dbReference>
<accession>A0A5C8ZYL7</accession>
<sequence>MGRKTIGFTVAFIYGLLLVGCSSADLGKHAGDTPALTLEQFFDGRLSAHGVVKDWRGEVIRTFNAEIVAYWRDGVGTLEEDFLFDDGEAQRRVWTLTPQGRDADGYLLYHGTAGDVVGVGEARQAGNALFLDYVLRIPYNDSTLDLRIDDRMYRVSPDVVINESTMKKFGLTVGRILLVIERRPG</sequence>
<comment type="caution">
    <text evidence="1">The sequence shown here is derived from an EMBL/GenBank/DDBJ whole genome shotgun (WGS) entry which is preliminary data.</text>
</comment>